<gene>
    <name evidence="1" type="ORF">MNBD_GAMMA09-1020</name>
</gene>
<proteinExistence type="predicted"/>
<evidence type="ECO:0000313" key="1">
    <source>
        <dbReference type="EMBL" id="VAW64717.1"/>
    </source>
</evidence>
<accession>A0A3B0XND9</accession>
<dbReference type="AlphaFoldDB" id="A0A3B0XND9"/>
<protein>
    <submittedName>
        <fullName evidence="1">Uncharacterized protein</fullName>
    </submittedName>
</protein>
<dbReference type="EMBL" id="UOFI01000056">
    <property type="protein sequence ID" value="VAW64717.1"/>
    <property type="molecule type" value="Genomic_DNA"/>
</dbReference>
<sequence length="227" mass="26296">MNRTFLILLMIGTAMMITVISQHKSVNNLDYMPWEVDRLENGSIRVFAITLGKTTIQEANQIFASFAQTRLIQNDSIADRPAYQLIARYNDLSIGGLIAEVQLQYQLDEAQLLALLKNLEISDSSEFKKAPDENIKEYKIDQQTEMSYLSTPIAGITYIPFIDYGKETIRQRFGLATKELTINKNEEQWLYPELDLKIFIYADRPDRFVYYRPKNRNDASDTSEEKK</sequence>
<name>A0A3B0XND9_9ZZZZ</name>
<reference evidence="1" key="1">
    <citation type="submission" date="2018-06" db="EMBL/GenBank/DDBJ databases">
        <authorList>
            <person name="Zhirakovskaya E."/>
        </authorList>
    </citation>
    <scope>NUCLEOTIDE SEQUENCE</scope>
</reference>
<organism evidence="1">
    <name type="scientific">hydrothermal vent metagenome</name>
    <dbReference type="NCBI Taxonomy" id="652676"/>
    <lineage>
        <taxon>unclassified sequences</taxon>
        <taxon>metagenomes</taxon>
        <taxon>ecological metagenomes</taxon>
    </lineage>
</organism>